<feature type="domain" description="PAC" evidence="7">
    <location>
        <begin position="120"/>
        <end position="172"/>
    </location>
</feature>
<evidence type="ECO:0000256" key="5">
    <source>
        <dbReference type="SAM" id="MobiDB-lite"/>
    </source>
</evidence>
<evidence type="ECO:0000259" key="7">
    <source>
        <dbReference type="PROSITE" id="PS50113"/>
    </source>
</evidence>
<evidence type="ECO:0000259" key="6">
    <source>
        <dbReference type="PROSITE" id="PS50111"/>
    </source>
</evidence>
<gene>
    <name evidence="9" type="ORF">M8523_18950</name>
</gene>
<comment type="similarity">
    <text evidence="3">Belongs to the methyl-accepting chemotaxis (MCP) protein family.</text>
</comment>
<dbReference type="PANTHER" id="PTHR43531">
    <property type="entry name" value="PROTEIN ICFG"/>
    <property type="match status" value="1"/>
</dbReference>
<feature type="domain" description="HAMP" evidence="8">
    <location>
        <begin position="181"/>
        <end position="227"/>
    </location>
</feature>
<dbReference type="InterPro" id="IPR000700">
    <property type="entry name" value="PAS-assoc_C"/>
</dbReference>
<evidence type="ECO:0000259" key="8">
    <source>
        <dbReference type="PROSITE" id="PS50885"/>
    </source>
</evidence>
<dbReference type="InterPro" id="IPR001610">
    <property type="entry name" value="PAC"/>
</dbReference>
<dbReference type="SUPFAM" id="SSF58104">
    <property type="entry name" value="Methyl-accepting chemotaxis protein (MCP) signaling domain"/>
    <property type="match status" value="1"/>
</dbReference>
<dbReference type="Gene3D" id="3.30.450.20">
    <property type="entry name" value="PAS domain"/>
    <property type="match status" value="1"/>
</dbReference>
<dbReference type="SMART" id="SM00086">
    <property type="entry name" value="PAC"/>
    <property type="match status" value="1"/>
</dbReference>
<sequence length="523" mass="55785">MTSLGTFRETGILMGFAWWKKAADSAEQSAYAAVRERAELLDDACGVGLWEAVLFQGDAMHAKSVWTWSPEFRRLLGYEHESECPNVVQSWSDRLHPDDVAPTFAAFVGHLADKSGRSRYDVTYRLKVRDGSYRWFRATGGCRYAADGQTVRACGSLTDIHKQKVAEFAAATESENDKLILTALTKALSALASGDLTTRINEMVPPKSQSLKDDFNRAAVELQETMKQIATKKDAIHAGSGEVTSATDDLSQRTEQQAASLEETAAALDQITATVKKTAQGASHAREVVGNAKGDAERSGEVVGRAISAMNNIEKSAVQIGQIIGVIDEIAFQTNLLALNAGVEAARAGEAGRGFAVVASEVRALAQRSAEAAKEIKALIHASDSQVKVGVELVGETGQALSRIVGQVADLNVAVAEIAASAQEQAAGLQQVNTAINQMDQVTQKNAAMVEETTAAAHNLSQDADELARLVARFEIGADVVARPAHRAARSSRPVPAMKTVGRGGAARQPAKAVSAETEWEEF</sequence>
<dbReference type="RefSeq" id="WP_282586473.1">
    <property type="nucleotide sequence ID" value="NZ_JAMOIM010000013.1"/>
</dbReference>
<dbReference type="CDD" id="cd00130">
    <property type="entry name" value="PAS"/>
    <property type="match status" value="1"/>
</dbReference>
<comment type="subcellular location">
    <subcellularLocation>
        <location evidence="1">Membrane</location>
    </subcellularLocation>
</comment>
<evidence type="ECO:0000313" key="9">
    <source>
        <dbReference type="EMBL" id="MCW6510100.1"/>
    </source>
</evidence>
<evidence type="ECO:0000313" key="10">
    <source>
        <dbReference type="Proteomes" id="UP001165667"/>
    </source>
</evidence>
<keyword evidence="10" id="KW-1185">Reference proteome</keyword>
<dbReference type="Pfam" id="PF00015">
    <property type="entry name" value="MCPsignal"/>
    <property type="match status" value="1"/>
</dbReference>
<dbReference type="Proteomes" id="UP001165667">
    <property type="component" value="Unassembled WGS sequence"/>
</dbReference>
<reference evidence="9" key="1">
    <citation type="submission" date="2022-05" db="EMBL/GenBank/DDBJ databases">
        <authorList>
            <person name="Pankratov T."/>
        </authorList>
    </citation>
    <scope>NUCLEOTIDE SEQUENCE</scope>
    <source>
        <strain evidence="9">BP6-180914</strain>
    </source>
</reference>
<dbReference type="PANTHER" id="PTHR43531:SF11">
    <property type="entry name" value="METHYL-ACCEPTING CHEMOTAXIS PROTEIN 3"/>
    <property type="match status" value="1"/>
</dbReference>
<dbReference type="Pfam" id="PF08447">
    <property type="entry name" value="PAS_3"/>
    <property type="match status" value="1"/>
</dbReference>
<dbReference type="PRINTS" id="PR00260">
    <property type="entry name" value="CHEMTRNSDUCR"/>
</dbReference>
<dbReference type="GO" id="GO:0004888">
    <property type="term" value="F:transmembrane signaling receptor activity"/>
    <property type="evidence" value="ECO:0007669"/>
    <property type="project" value="InterPro"/>
</dbReference>
<name>A0AA42CP63_9HYPH</name>
<dbReference type="InterPro" id="IPR051310">
    <property type="entry name" value="MCP_chemotaxis"/>
</dbReference>
<protein>
    <submittedName>
        <fullName evidence="9">Methyl-accepting chemotaxis protein</fullName>
    </submittedName>
</protein>
<dbReference type="FunFam" id="1.10.287.950:FF:000001">
    <property type="entry name" value="Methyl-accepting chemotaxis sensory transducer"/>
    <property type="match status" value="1"/>
</dbReference>
<proteinExistence type="inferred from homology"/>
<accession>A0AA42CP63</accession>
<evidence type="ECO:0000256" key="1">
    <source>
        <dbReference type="ARBA" id="ARBA00004370"/>
    </source>
</evidence>
<dbReference type="InterPro" id="IPR004090">
    <property type="entry name" value="Chemotax_Me-accpt_rcpt"/>
</dbReference>
<evidence type="ECO:0000256" key="4">
    <source>
        <dbReference type="PROSITE-ProRule" id="PRU00284"/>
    </source>
</evidence>
<dbReference type="InterPro" id="IPR004089">
    <property type="entry name" value="MCPsignal_dom"/>
</dbReference>
<comment type="caution">
    <text evidence="9">The sequence shown here is derived from an EMBL/GenBank/DDBJ whole genome shotgun (WGS) entry which is preliminary data.</text>
</comment>
<dbReference type="SUPFAM" id="SSF55785">
    <property type="entry name" value="PYP-like sensor domain (PAS domain)"/>
    <property type="match status" value="1"/>
</dbReference>
<feature type="region of interest" description="Disordered" evidence="5">
    <location>
        <begin position="491"/>
        <end position="523"/>
    </location>
</feature>
<keyword evidence="2" id="KW-0145">Chemotaxis</keyword>
<dbReference type="GO" id="GO:0007165">
    <property type="term" value="P:signal transduction"/>
    <property type="evidence" value="ECO:0007669"/>
    <property type="project" value="UniProtKB-KW"/>
</dbReference>
<evidence type="ECO:0000256" key="2">
    <source>
        <dbReference type="ARBA" id="ARBA00022500"/>
    </source>
</evidence>
<keyword evidence="4" id="KW-0807">Transducer</keyword>
<dbReference type="InterPro" id="IPR035965">
    <property type="entry name" value="PAS-like_dom_sf"/>
</dbReference>
<dbReference type="PROSITE" id="PS50885">
    <property type="entry name" value="HAMP"/>
    <property type="match status" value="1"/>
</dbReference>
<dbReference type="PROSITE" id="PS50111">
    <property type="entry name" value="CHEMOTAXIS_TRANSDUC_2"/>
    <property type="match status" value="1"/>
</dbReference>
<dbReference type="InterPro" id="IPR003660">
    <property type="entry name" value="HAMP_dom"/>
</dbReference>
<feature type="domain" description="Methyl-accepting transducer" evidence="6">
    <location>
        <begin position="232"/>
        <end position="461"/>
    </location>
</feature>
<dbReference type="AlphaFoldDB" id="A0AA42CP63"/>
<dbReference type="CDD" id="cd11386">
    <property type="entry name" value="MCP_signal"/>
    <property type="match status" value="1"/>
</dbReference>
<evidence type="ECO:0000256" key="3">
    <source>
        <dbReference type="ARBA" id="ARBA00029447"/>
    </source>
</evidence>
<dbReference type="GO" id="GO:0016020">
    <property type="term" value="C:membrane"/>
    <property type="evidence" value="ECO:0007669"/>
    <property type="project" value="UniProtKB-SubCell"/>
</dbReference>
<dbReference type="GO" id="GO:0006935">
    <property type="term" value="P:chemotaxis"/>
    <property type="evidence" value="ECO:0007669"/>
    <property type="project" value="UniProtKB-KW"/>
</dbReference>
<dbReference type="EMBL" id="JAMOIM010000013">
    <property type="protein sequence ID" value="MCW6510100.1"/>
    <property type="molecule type" value="Genomic_DNA"/>
</dbReference>
<dbReference type="Gene3D" id="1.10.287.950">
    <property type="entry name" value="Methyl-accepting chemotaxis protein"/>
    <property type="match status" value="1"/>
</dbReference>
<organism evidence="9 10">
    <name type="scientific">Lichenifustis flavocetrariae</name>
    <dbReference type="NCBI Taxonomy" id="2949735"/>
    <lineage>
        <taxon>Bacteria</taxon>
        <taxon>Pseudomonadati</taxon>
        <taxon>Pseudomonadota</taxon>
        <taxon>Alphaproteobacteria</taxon>
        <taxon>Hyphomicrobiales</taxon>
        <taxon>Lichenihabitantaceae</taxon>
        <taxon>Lichenifustis</taxon>
    </lineage>
</organism>
<dbReference type="InterPro" id="IPR000014">
    <property type="entry name" value="PAS"/>
</dbReference>
<dbReference type="PROSITE" id="PS50113">
    <property type="entry name" value="PAC"/>
    <property type="match status" value="1"/>
</dbReference>
<dbReference type="InterPro" id="IPR013655">
    <property type="entry name" value="PAS_fold_3"/>
</dbReference>
<dbReference type="SMART" id="SM00283">
    <property type="entry name" value="MA"/>
    <property type="match status" value="1"/>
</dbReference>